<sequence length="483" mass="55074">MTSFSALLSALVEQKNIQIYPLTQYCSLDRSTMYKYLNGKRLPPKQALVERIADYMRLSPSEYEELITAWKIAQVGEENYYNRRNVENFILNFPDVTKIDPVILSSASGSAETKSGKASAGCQALTSQTMVNNALSRMILKETAKENGRLALLLQPDNEYLFHFLSSLGESECALNIEQILCLNNSGQLDKSNQSPNLMYLQAVLPLYIRALDYTIYYYYDNVESHFSSFNGLSCMVLTGDAAVACTSDYRTGIFYSQTETVQLLWELFRNYKEKCSLLFHPVRSVTDELNMLQTLGQSAEVNYAVQPEPCLMPFITPDMVEKYVYPELPDRKTLVPMLIDFLAFQKKGILSNHFHVYHTLDGIRSFLKTGKISEIPEGLCAPFSPEDRKLLIARMLENPQDNYQLLRGPLQYLPHNFHLYVSPSGGYLLFTNRLNQTVYLLFEEPCLLASFLDYLNNLDVNCLYTSEQSRRLISSQCSHSDS</sequence>
<evidence type="ECO:0000313" key="1">
    <source>
        <dbReference type="EMBL" id="HJC14454.1"/>
    </source>
</evidence>
<gene>
    <name evidence="1" type="ORF">H9705_01320</name>
</gene>
<organism evidence="1 2">
    <name type="scientific">Candidatus Fusicatenibacter intestinigallinarum</name>
    <dbReference type="NCBI Taxonomy" id="2838598"/>
    <lineage>
        <taxon>Bacteria</taxon>
        <taxon>Bacillati</taxon>
        <taxon>Bacillota</taxon>
        <taxon>Clostridia</taxon>
        <taxon>Lachnospirales</taxon>
        <taxon>Lachnospiraceae</taxon>
        <taxon>Fusicatenibacter</taxon>
    </lineage>
</organism>
<reference evidence="1" key="1">
    <citation type="journal article" date="2021" name="PeerJ">
        <title>Extensive microbial diversity within the chicken gut microbiome revealed by metagenomics and culture.</title>
        <authorList>
            <person name="Gilroy R."/>
            <person name="Ravi A."/>
            <person name="Getino M."/>
            <person name="Pursley I."/>
            <person name="Horton D.L."/>
            <person name="Alikhan N.F."/>
            <person name="Baker D."/>
            <person name="Gharbi K."/>
            <person name="Hall N."/>
            <person name="Watson M."/>
            <person name="Adriaenssens E.M."/>
            <person name="Foster-Nyarko E."/>
            <person name="Jarju S."/>
            <person name="Secka A."/>
            <person name="Antonio M."/>
            <person name="Oren A."/>
            <person name="Chaudhuri R.R."/>
            <person name="La Ragione R."/>
            <person name="Hildebrand F."/>
            <person name="Pallen M.J."/>
        </authorList>
    </citation>
    <scope>NUCLEOTIDE SEQUENCE</scope>
    <source>
        <strain evidence="1">CHK185-5351</strain>
    </source>
</reference>
<proteinExistence type="predicted"/>
<comment type="caution">
    <text evidence="1">The sequence shown here is derived from an EMBL/GenBank/DDBJ whole genome shotgun (WGS) entry which is preliminary data.</text>
</comment>
<dbReference type="InterPro" id="IPR001387">
    <property type="entry name" value="Cro/C1-type_HTH"/>
</dbReference>
<dbReference type="EMBL" id="DWWU01000006">
    <property type="protein sequence ID" value="HJC14454.1"/>
    <property type="molecule type" value="Genomic_DNA"/>
</dbReference>
<dbReference type="CDD" id="cd00093">
    <property type="entry name" value="HTH_XRE"/>
    <property type="match status" value="1"/>
</dbReference>
<name>A0A9D2N9A0_9FIRM</name>
<accession>A0A9D2N9A0</accession>
<dbReference type="Proteomes" id="UP000823849">
    <property type="component" value="Unassembled WGS sequence"/>
</dbReference>
<evidence type="ECO:0000313" key="2">
    <source>
        <dbReference type="Proteomes" id="UP000823849"/>
    </source>
</evidence>
<dbReference type="AlphaFoldDB" id="A0A9D2N9A0"/>
<reference evidence="1" key="2">
    <citation type="submission" date="2021-04" db="EMBL/GenBank/DDBJ databases">
        <authorList>
            <person name="Gilroy R."/>
        </authorList>
    </citation>
    <scope>NUCLEOTIDE SEQUENCE</scope>
    <source>
        <strain evidence="1">CHK185-5351</strain>
    </source>
</reference>
<protein>
    <submittedName>
        <fullName evidence="1">Helix-turn-helix domain-containing protein</fullName>
    </submittedName>
</protein>